<evidence type="ECO:0000259" key="2">
    <source>
        <dbReference type="Pfam" id="PF08241"/>
    </source>
</evidence>
<dbReference type="CDD" id="cd02440">
    <property type="entry name" value="AdoMet_MTases"/>
    <property type="match status" value="1"/>
</dbReference>
<keyword evidence="3" id="KW-0489">Methyltransferase</keyword>
<dbReference type="GO" id="GO:0008168">
    <property type="term" value="F:methyltransferase activity"/>
    <property type="evidence" value="ECO:0007669"/>
    <property type="project" value="UniProtKB-KW"/>
</dbReference>
<feature type="region of interest" description="Disordered" evidence="1">
    <location>
        <begin position="220"/>
        <end position="240"/>
    </location>
</feature>
<evidence type="ECO:0000313" key="4">
    <source>
        <dbReference type="Proteomes" id="UP001250932"/>
    </source>
</evidence>
<dbReference type="Gene3D" id="3.40.50.150">
    <property type="entry name" value="Vaccinia Virus protein VP39"/>
    <property type="match status" value="1"/>
</dbReference>
<dbReference type="EMBL" id="JAQOUE010000001">
    <property type="protein sequence ID" value="MDT7041654.1"/>
    <property type="molecule type" value="Genomic_DNA"/>
</dbReference>
<proteinExistence type="predicted"/>
<sequence length="240" mass="27827">MKSTDEFLIEALRHVLPDRVIRRLPSLYYAINRYRFRLFNRPKISKETSKARFRRERQGFFNRFCKGKGLDIGYGGDLIVPSARGRDIEDGDAQKLPGIESESFDFVYSSHLLEHICEPEKALIRWWEVVRPGGHLILFVPERDLFEKRSRLPSNFSTDHKRFFLLNCDDPPDTLGVVPLVGRLLPDADIVYQAVCNEDYRDPGPGKHPEGEYSIEVVLRKRDRSSNAPPQAKVSHERFV</sequence>
<dbReference type="RefSeq" id="WP_313832003.1">
    <property type="nucleotide sequence ID" value="NZ_JAQOUE010000001.1"/>
</dbReference>
<dbReference type="InterPro" id="IPR029063">
    <property type="entry name" value="SAM-dependent_MTases_sf"/>
</dbReference>
<evidence type="ECO:0000256" key="1">
    <source>
        <dbReference type="SAM" id="MobiDB-lite"/>
    </source>
</evidence>
<feature type="domain" description="Methyltransferase type 11" evidence="2">
    <location>
        <begin position="88"/>
        <end position="138"/>
    </location>
</feature>
<dbReference type="Proteomes" id="UP001250932">
    <property type="component" value="Unassembled WGS sequence"/>
</dbReference>
<protein>
    <submittedName>
        <fullName evidence="3">Class I SAM-dependent methyltransferase</fullName>
    </submittedName>
</protein>
<comment type="caution">
    <text evidence="3">The sequence shown here is derived from an EMBL/GenBank/DDBJ whole genome shotgun (WGS) entry which is preliminary data.</text>
</comment>
<dbReference type="SUPFAM" id="SSF53335">
    <property type="entry name" value="S-adenosyl-L-methionine-dependent methyltransferases"/>
    <property type="match status" value="1"/>
</dbReference>
<keyword evidence="4" id="KW-1185">Reference proteome</keyword>
<organism evidence="3 4">
    <name type="scientific">Candidatus Nitronereus thalassa</name>
    <dbReference type="NCBI Taxonomy" id="3020898"/>
    <lineage>
        <taxon>Bacteria</taxon>
        <taxon>Pseudomonadati</taxon>
        <taxon>Nitrospirota</taxon>
        <taxon>Nitrospiria</taxon>
        <taxon>Nitrospirales</taxon>
        <taxon>Nitrospiraceae</taxon>
        <taxon>Candidatus Nitronereus</taxon>
    </lineage>
</organism>
<evidence type="ECO:0000313" key="3">
    <source>
        <dbReference type="EMBL" id="MDT7041654.1"/>
    </source>
</evidence>
<gene>
    <name evidence="3" type="ORF">PPG34_04780</name>
</gene>
<dbReference type="GO" id="GO:0032259">
    <property type="term" value="P:methylation"/>
    <property type="evidence" value="ECO:0007669"/>
    <property type="project" value="UniProtKB-KW"/>
</dbReference>
<accession>A0ABU3K5F6</accession>
<reference evidence="3 4" key="1">
    <citation type="journal article" date="2023" name="ISME J.">
        <title>Cultivation and genomic characterization of novel and ubiquitous marine nitrite-oxidizing bacteria from the Nitrospirales.</title>
        <authorList>
            <person name="Mueller A.J."/>
            <person name="Daebeler A."/>
            <person name="Herbold C.W."/>
            <person name="Kirkegaard R.H."/>
            <person name="Daims H."/>
        </authorList>
    </citation>
    <scope>NUCLEOTIDE SEQUENCE [LARGE SCALE GENOMIC DNA]</scope>
    <source>
        <strain evidence="3 4">EB</strain>
    </source>
</reference>
<name>A0ABU3K5F6_9BACT</name>
<dbReference type="Pfam" id="PF08241">
    <property type="entry name" value="Methyltransf_11"/>
    <property type="match status" value="1"/>
</dbReference>
<keyword evidence="3" id="KW-0808">Transferase</keyword>
<dbReference type="InterPro" id="IPR013216">
    <property type="entry name" value="Methyltransf_11"/>
</dbReference>